<protein>
    <recommendedName>
        <fullName evidence="2">Antitoxin</fullName>
    </recommendedName>
</protein>
<evidence type="ECO:0000313" key="3">
    <source>
        <dbReference type="EMBL" id="HDD53582.1"/>
    </source>
</evidence>
<gene>
    <name evidence="3" type="ORF">ENF32_05910</name>
</gene>
<dbReference type="InterPro" id="IPR051416">
    <property type="entry name" value="phD-YefM_TA_antitoxins"/>
</dbReference>
<proteinExistence type="inferred from homology"/>
<dbReference type="Proteomes" id="UP000885690">
    <property type="component" value="Unassembled WGS sequence"/>
</dbReference>
<dbReference type="InterPro" id="IPR036165">
    <property type="entry name" value="YefM-like_sf"/>
</dbReference>
<dbReference type="Gene3D" id="3.40.1620.10">
    <property type="entry name" value="YefM-like domain"/>
    <property type="match status" value="1"/>
</dbReference>
<dbReference type="AlphaFoldDB" id="A0A7C0U6Z4"/>
<comment type="caution">
    <text evidence="3">The sequence shown here is derived from an EMBL/GenBank/DDBJ whole genome shotgun (WGS) entry which is preliminary data.</text>
</comment>
<dbReference type="EMBL" id="DQWS01000222">
    <property type="protein sequence ID" value="HDD53582.1"/>
    <property type="molecule type" value="Genomic_DNA"/>
</dbReference>
<dbReference type="NCBIfam" id="TIGR01552">
    <property type="entry name" value="phd_fam"/>
    <property type="match status" value="1"/>
</dbReference>
<comment type="similarity">
    <text evidence="1 2">Belongs to the phD/YefM antitoxin family.</text>
</comment>
<accession>A0A7C0U6Z4</accession>
<reference evidence="3" key="1">
    <citation type="journal article" date="2020" name="mSystems">
        <title>Genome- and Community-Level Interaction Insights into Carbon Utilization and Element Cycling Functions of Hydrothermarchaeota in Hydrothermal Sediment.</title>
        <authorList>
            <person name="Zhou Z."/>
            <person name="Liu Y."/>
            <person name="Xu W."/>
            <person name="Pan J."/>
            <person name="Luo Z.H."/>
            <person name="Li M."/>
        </authorList>
    </citation>
    <scope>NUCLEOTIDE SEQUENCE [LARGE SCALE GENOMIC DNA]</scope>
    <source>
        <strain evidence="3">HyVt-115</strain>
    </source>
</reference>
<evidence type="ECO:0000256" key="1">
    <source>
        <dbReference type="ARBA" id="ARBA00009981"/>
    </source>
</evidence>
<dbReference type="Pfam" id="PF02604">
    <property type="entry name" value="PhdYeFM_antitox"/>
    <property type="match status" value="1"/>
</dbReference>
<dbReference type="SUPFAM" id="SSF143120">
    <property type="entry name" value="YefM-like"/>
    <property type="match status" value="1"/>
</dbReference>
<name>A0A7C0U6Z4_9BACT</name>
<comment type="function">
    <text evidence="2">Antitoxin component of a type II toxin-antitoxin (TA) system.</text>
</comment>
<sequence>MIKASVREAKARFSSLLDMVEKGEEVLILRRGRPVAVIKSVGEGAPLTSMRALRESISVKGEPASKAVVGMREDYRY</sequence>
<dbReference type="PANTHER" id="PTHR35377:SF8">
    <property type="entry name" value="ANTITOXIN VAPB22"/>
    <property type="match status" value="1"/>
</dbReference>
<evidence type="ECO:0000256" key="2">
    <source>
        <dbReference type="RuleBase" id="RU362080"/>
    </source>
</evidence>
<dbReference type="PANTHER" id="PTHR35377">
    <property type="entry name" value="ANTITOXIN VAPB49-RELATED-RELATED"/>
    <property type="match status" value="1"/>
</dbReference>
<dbReference type="InterPro" id="IPR006442">
    <property type="entry name" value="Antitoxin_Phd/YefM"/>
</dbReference>
<organism evidence="3">
    <name type="scientific">Thermosulfidibacter takaii</name>
    <dbReference type="NCBI Taxonomy" id="412593"/>
    <lineage>
        <taxon>Bacteria</taxon>
        <taxon>Pseudomonadati</taxon>
        <taxon>Thermosulfidibacterota</taxon>
        <taxon>Thermosulfidibacteria</taxon>
        <taxon>Thermosulfidibacterales</taxon>
        <taxon>Thermosulfidibacteraceae</taxon>
    </lineage>
</organism>